<proteinExistence type="predicted"/>
<dbReference type="AlphaFoldDB" id="A0A517NAP6"/>
<accession>A0A517NAP6</accession>
<name>A0A517NAP6_9BACT</name>
<dbReference type="KEGG" id="rlc:K227x_26040"/>
<dbReference type="Proteomes" id="UP000318538">
    <property type="component" value="Chromosome"/>
</dbReference>
<reference evidence="2 3" key="1">
    <citation type="submission" date="2019-02" db="EMBL/GenBank/DDBJ databases">
        <title>Deep-cultivation of Planctomycetes and their phenomic and genomic characterization uncovers novel biology.</title>
        <authorList>
            <person name="Wiegand S."/>
            <person name="Jogler M."/>
            <person name="Boedeker C."/>
            <person name="Pinto D."/>
            <person name="Vollmers J."/>
            <person name="Rivas-Marin E."/>
            <person name="Kohn T."/>
            <person name="Peeters S.H."/>
            <person name="Heuer A."/>
            <person name="Rast P."/>
            <person name="Oberbeckmann S."/>
            <person name="Bunk B."/>
            <person name="Jeske O."/>
            <person name="Meyerdierks A."/>
            <person name="Storesund J.E."/>
            <person name="Kallscheuer N."/>
            <person name="Luecker S."/>
            <person name="Lage O.M."/>
            <person name="Pohl T."/>
            <person name="Merkel B.J."/>
            <person name="Hornburger P."/>
            <person name="Mueller R.-W."/>
            <person name="Bruemmer F."/>
            <person name="Labrenz M."/>
            <person name="Spormann A.M."/>
            <person name="Op den Camp H."/>
            <person name="Overmann J."/>
            <person name="Amann R."/>
            <person name="Jetten M.S.M."/>
            <person name="Mascher T."/>
            <person name="Medema M.H."/>
            <person name="Devos D.P."/>
            <person name="Kaster A.-K."/>
            <person name="Ovreas L."/>
            <person name="Rohde M."/>
            <person name="Galperin M.Y."/>
            <person name="Jogler C."/>
        </authorList>
    </citation>
    <scope>NUCLEOTIDE SEQUENCE [LARGE SCALE GENOMIC DNA]</scope>
    <source>
        <strain evidence="2 3">K22_7</strain>
    </source>
</reference>
<dbReference type="EMBL" id="CP036525">
    <property type="protein sequence ID" value="QDT04214.1"/>
    <property type="molecule type" value="Genomic_DNA"/>
</dbReference>
<feature type="region of interest" description="Disordered" evidence="1">
    <location>
        <begin position="180"/>
        <end position="204"/>
    </location>
</feature>
<organism evidence="2 3">
    <name type="scientific">Rubripirellula lacrimiformis</name>
    <dbReference type="NCBI Taxonomy" id="1930273"/>
    <lineage>
        <taxon>Bacteria</taxon>
        <taxon>Pseudomonadati</taxon>
        <taxon>Planctomycetota</taxon>
        <taxon>Planctomycetia</taxon>
        <taxon>Pirellulales</taxon>
        <taxon>Pirellulaceae</taxon>
        <taxon>Rubripirellula</taxon>
    </lineage>
</organism>
<protein>
    <submittedName>
        <fullName evidence="2">Uncharacterized protein</fullName>
    </submittedName>
</protein>
<gene>
    <name evidence="2" type="ORF">K227x_26040</name>
</gene>
<sequence length="204" mass="22499">MQASTYVPAFGQIPSEHAIAIRCHGQEPAVLPTQMASKKKFFRFAVRPNSFPNGRTVWGVSIVAGKDLSRYLNMVESVNLCMPRNPQGENREIASVHGAEAVVAKCEDGLRIRQGGNCHGALEKKPPVGAKNAPTQMDNASQFVFWIYSPLPRPRGFKSEERICGHTSNWWGHEKRPLLVPSRRPVTGNADRNVGGEPEERVGS</sequence>
<evidence type="ECO:0000313" key="2">
    <source>
        <dbReference type="EMBL" id="QDT04214.1"/>
    </source>
</evidence>
<keyword evidence="3" id="KW-1185">Reference proteome</keyword>
<evidence type="ECO:0000313" key="3">
    <source>
        <dbReference type="Proteomes" id="UP000318538"/>
    </source>
</evidence>
<evidence type="ECO:0000256" key="1">
    <source>
        <dbReference type="SAM" id="MobiDB-lite"/>
    </source>
</evidence>